<evidence type="ECO:0000256" key="5">
    <source>
        <dbReference type="ARBA" id="ARBA00022989"/>
    </source>
</evidence>
<evidence type="ECO:0000256" key="3">
    <source>
        <dbReference type="ARBA" id="ARBA00022475"/>
    </source>
</evidence>
<dbReference type="NCBIfam" id="TIGR00797">
    <property type="entry name" value="matE"/>
    <property type="match status" value="1"/>
</dbReference>
<feature type="transmembrane region" description="Helical" evidence="7">
    <location>
        <begin position="165"/>
        <end position="186"/>
    </location>
</feature>
<dbReference type="PIRSF" id="PIRSF006603">
    <property type="entry name" value="DinF"/>
    <property type="match status" value="1"/>
</dbReference>
<dbReference type="Proteomes" id="UP000603141">
    <property type="component" value="Unassembled WGS sequence"/>
</dbReference>
<evidence type="ECO:0000313" key="9">
    <source>
        <dbReference type="Proteomes" id="UP000603141"/>
    </source>
</evidence>
<evidence type="ECO:0000256" key="4">
    <source>
        <dbReference type="ARBA" id="ARBA00022692"/>
    </source>
</evidence>
<keyword evidence="9" id="KW-1185">Reference proteome</keyword>
<dbReference type="RefSeq" id="WP_200268924.1">
    <property type="nucleotide sequence ID" value="NZ_JAENIJ010000008.1"/>
</dbReference>
<evidence type="ECO:0000256" key="6">
    <source>
        <dbReference type="ARBA" id="ARBA00023136"/>
    </source>
</evidence>
<dbReference type="InterPro" id="IPR052031">
    <property type="entry name" value="Membrane_Transporter-Flippase"/>
</dbReference>
<dbReference type="GO" id="GO:0015297">
    <property type="term" value="F:antiporter activity"/>
    <property type="evidence" value="ECO:0007669"/>
    <property type="project" value="InterPro"/>
</dbReference>
<gene>
    <name evidence="8" type="ORF">JIN85_06775</name>
</gene>
<reference evidence="8" key="1">
    <citation type="submission" date="2021-01" db="EMBL/GenBank/DDBJ databases">
        <title>Modified the classification status of verrucomicrobia.</title>
        <authorList>
            <person name="Feng X."/>
        </authorList>
    </citation>
    <scope>NUCLEOTIDE SEQUENCE</scope>
    <source>
        <strain evidence="8">KCTC 22041</strain>
    </source>
</reference>
<feature type="transmembrane region" description="Helical" evidence="7">
    <location>
        <begin position="198"/>
        <end position="219"/>
    </location>
</feature>
<comment type="subcellular location">
    <subcellularLocation>
        <location evidence="1">Cell membrane</location>
        <topology evidence="1">Multi-pass membrane protein</topology>
    </subcellularLocation>
</comment>
<protein>
    <submittedName>
        <fullName evidence="8">MATE family efflux transporter</fullName>
    </submittedName>
</protein>
<dbReference type="AlphaFoldDB" id="A0A934VW37"/>
<dbReference type="PANTHER" id="PTHR43549">
    <property type="entry name" value="MULTIDRUG RESISTANCE PROTEIN YPNP-RELATED"/>
    <property type="match status" value="1"/>
</dbReference>
<accession>A0A934VW37</accession>
<feature type="transmembrane region" description="Helical" evidence="7">
    <location>
        <begin position="50"/>
        <end position="79"/>
    </location>
</feature>
<evidence type="ECO:0000256" key="7">
    <source>
        <dbReference type="SAM" id="Phobius"/>
    </source>
</evidence>
<keyword evidence="3" id="KW-1003">Cell membrane</keyword>
<feature type="transmembrane region" description="Helical" evidence="7">
    <location>
        <begin position="324"/>
        <end position="349"/>
    </location>
</feature>
<dbReference type="Pfam" id="PF01554">
    <property type="entry name" value="MatE"/>
    <property type="match status" value="2"/>
</dbReference>
<dbReference type="PANTHER" id="PTHR43549:SF2">
    <property type="entry name" value="MULTIDRUG RESISTANCE PROTEIN NORM-RELATED"/>
    <property type="match status" value="1"/>
</dbReference>
<dbReference type="InterPro" id="IPR002528">
    <property type="entry name" value="MATE_fam"/>
</dbReference>
<dbReference type="InterPro" id="IPR048279">
    <property type="entry name" value="MdtK-like"/>
</dbReference>
<proteinExistence type="predicted"/>
<feature type="transmembrane region" description="Helical" evidence="7">
    <location>
        <begin position="257"/>
        <end position="278"/>
    </location>
</feature>
<comment type="caution">
    <text evidence="8">The sequence shown here is derived from an EMBL/GenBank/DDBJ whole genome shotgun (WGS) entry which is preliminary data.</text>
</comment>
<dbReference type="GO" id="GO:0005886">
    <property type="term" value="C:plasma membrane"/>
    <property type="evidence" value="ECO:0007669"/>
    <property type="project" value="UniProtKB-SubCell"/>
</dbReference>
<dbReference type="CDD" id="cd13142">
    <property type="entry name" value="MATE_like_12"/>
    <property type="match status" value="1"/>
</dbReference>
<feature type="transmembrane region" description="Helical" evidence="7">
    <location>
        <begin position="12"/>
        <end position="30"/>
    </location>
</feature>
<evidence type="ECO:0000256" key="2">
    <source>
        <dbReference type="ARBA" id="ARBA00022448"/>
    </source>
</evidence>
<feature type="transmembrane region" description="Helical" evidence="7">
    <location>
        <begin position="100"/>
        <end position="123"/>
    </location>
</feature>
<sequence length="472" mass="50527">MPATRSSLTEGPILKSLVSLSLPIVFANVLQSMYQLTDTFWVGRLGGNAVAAVSVSFPLIFLMIALGGGFTVAGSTLVAQYTGAKNSKMVNHVTSQTLMIVFFAAACLSLLGFLSSGALLRLIGVEKVILGDATTYLRVSFSGLIFLFGYFMYQSIMRGLGEVRVPLYIVSGTVLLNLLLDPLFIFGWGPIPGSGVSGAAYATIGTQSIAMLTGFCVLFSGRYGIHFRLAGFRPDFGMMKRILKLGLPASIEQSTRALGMSMMIFLVAGFGTLTVAIFGIGSRILSFVIIPALGLSMATATLVGQNIGAGNLPRANSIARLSALVAFAALTVVGILCFCFAQPLIRFFVPSDEAVVSGAVIFLKTMALFFGLIGAQQALIGAFRGSGNTFMSMMLAIVSMWVFQFPLAYILSRHTGMGPRGIWWTYPIANFLSTAVTLAWFLQGSWQKKRITEEAPEETSVSEEIITQEGLR</sequence>
<feature type="transmembrane region" description="Helical" evidence="7">
    <location>
        <begin position="355"/>
        <end position="375"/>
    </location>
</feature>
<organism evidence="8 9">
    <name type="scientific">Luteolibacter pohnpeiensis</name>
    <dbReference type="NCBI Taxonomy" id="454153"/>
    <lineage>
        <taxon>Bacteria</taxon>
        <taxon>Pseudomonadati</taxon>
        <taxon>Verrucomicrobiota</taxon>
        <taxon>Verrucomicrobiia</taxon>
        <taxon>Verrucomicrobiales</taxon>
        <taxon>Verrucomicrobiaceae</taxon>
        <taxon>Luteolibacter</taxon>
    </lineage>
</organism>
<keyword evidence="4 7" id="KW-0812">Transmembrane</keyword>
<dbReference type="EMBL" id="JAENIJ010000008">
    <property type="protein sequence ID" value="MBK1882109.1"/>
    <property type="molecule type" value="Genomic_DNA"/>
</dbReference>
<feature type="transmembrane region" description="Helical" evidence="7">
    <location>
        <begin position="284"/>
        <end position="303"/>
    </location>
</feature>
<keyword evidence="2" id="KW-0813">Transport</keyword>
<feature type="transmembrane region" description="Helical" evidence="7">
    <location>
        <begin position="423"/>
        <end position="442"/>
    </location>
</feature>
<feature type="transmembrane region" description="Helical" evidence="7">
    <location>
        <begin position="135"/>
        <end position="153"/>
    </location>
</feature>
<evidence type="ECO:0000256" key="1">
    <source>
        <dbReference type="ARBA" id="ARBA00004651"/>
    </source>
</evidence>
<keyword evidence="6 7" id="KW-0472">Membrane</keyword>
<evidence type="ECO:0000313" key="8">
    <source>
        <dbReference type="EMBL" id="MBK1882109.1"/>
    </source>
</evidence>
<keyword evidence="5 7" id="KW-1133">Transmembrane helix</keyword>
<name>A0A934VW37_9BACT</name>
<dbReference type="GO" id="GO:0042910">
    <property type="term" value="F:xenobiotic transmembrane transporter activity"/>
    <property type="evidence" value="ECO:0007669"/>
    <property type="project" value="InterPro"/>
</dbReference>
<feature type="transmembrane region" description="Helical" evidence="7">
    <location>
        <begin position="387"/>
        <end position="411"/>
    </location>
</feature>